<dbReference type="InterPro" id="IPR002018">
    <property type="entry name" value="CarbesteraseB"/>
</dbReference>
<name>A0ABN1CJR1_SACER</name>
<evidence type="ECO:0000313" key="5">
    <source>
        <dbReference type="EMBL" id="GAA0520566.1"/>
    </source>
</evidence>
<dbReference type="InterPro" id="IPR019826">
    <property type="entry name" value="Carboxylesterase_B_AS"/>
</dbReference>
<comment type="similarity">
    <text evidence="1 3">Belongs to the type-B carboxylesterase/lipase family.</text>
</comment>
<dbReference type="Pfam" id="PF00135">
    <property type="entry name" value="COesterase"/>
    <property type="match status" value="1"/>
</dbReference>
<feature type="domain" description="Carboxylesterase type B" evidence="4">
    <location>
        <begin position="7"/>
        <end position="434"/>
    </location>
</feature>
<evidence type="ECO:0000256" key="2">
    <source>
        <dbReference type="ARBA" id="ARBA00022801"/>
    </source>
</evidence>
<dbReference type="InterPro" id="IPR050309">
    <property type="entry name" value="Type-B_Carboxylest/Lipase"/>
</dbReference>
<evidence type="ECO:0000256" key="3">
    <source>
        <dbReference type="RuleBase" id="RU361235"/>
    </source>
</evidence>
<keyword evidence="6" id="KW-1185">Reference proteome</keyword>
<gene>
    <name evidence="5" type="ORF">GCM10009533_19640</name>
</gene>
<dbReference type="EC" id="3.1.1.-" evidence="3"/>
<evidence type="ECO:0000256" key="1">
    <source>
        <dbReference type="ARBA" id="ARBA00005964"/>
    </source>
</evidence>
<comment type="caution">
    <text evidence="5">The sequence shown here is derived from an EMBL/GenBank/DDBJ whole genome shotgun (WGS) entry which is preliminary data.</text>
</comment>
<dbReference type="SUPFAM" id="SSF53474">
    <property type="entry name" value="alpha/beta-Hydrolases"/>
    <property type="match status" value="1"/>
</dbReference>
<dbReference type="PROSITE" id="PS00122">
    <property type="entry name" value="CARBOXYLESTERASE_B_1"/>
    <property type="match status" value="1"/>
</dbReference>
<dbReference type="PANTHER" id="PTHR11559">
    <property type="entry name" value="CARBOXYLESTERASE"/>
    <property type="match status" value="1"/>
</dbReference>
<keyword evidence="2 3" id="KW-0378">Hydrolase</keyword>
<accession>A0ABN1CJR1</accession>
<reference evidence="5 6" key="1">
    <citation type="journal article" date="2019" name="Int. J. Syst. Evol. Microbiol.">
        <title>The Global Catalogue of Microorganisms (GCM) 10K type strain sequencing project: providing services to taxonomists for standard genome sequencing and annotation.</title>
        <authorList>
            <consortium name="The Broad Institute Genomics Platform"/>
            <consortium name="The Broad Institute Genome Sequencing Center for Infectious Disease"/>
            <person name="Wu L."/>
            <person name="Ma J."/>
        </authorList>
    </citation>
    <scope>NUCLEOTIDE SEQUENCE [LARGE SCALE GENOMIC DNA]</scope>
    <source>
        <strain evidence="5 6">JCM 10303</strain>
    </source>
</reference>
<proteinExistence type="inferred from homology"/>
<dbReference type="Proteomes" id="UP001500729">
    <property type="component" value="Unassembled WGS sequence"/>
</dbReference>
<organism evidence="5 6">
    <name type="scientific">Saccharopolyspora erythraea</name>
    <name type="common">Streptomyces erythraeus</name>
    <dbReference type="NCBI Taxonomy" id="1836"/>
    <lineage>
        <taxon>Bacteria</taxon>
        <taxon>Bacillati</taxon>
        <taxon>Actinomycetota</taxon>
        <taxon>Actinomycetes</taxon>
        <taxon>Pseudonocardiales</taxon>
        <taxon>Pseudonocardiaceae</taxon>
        <taxon>Saccharopolyspora</taxon>
    </lineage>
</organism>
<evidence type="ECO:0000259" key="4">
    <source>
        <dbReference type="Pfam" id="PF00135"/>
    </source>
</evidence>
<sequence>MDLETIIESGRVRGRPVAGATAFLGIPYAAPPFGPRRFLPPRPPRSWSGVRDCHRFGPIAPQSARLPGAPVWSPQDEDVLTLNVWTPHAAERLPVLVWIHGGAYSFGSSAQPDFDGAALARAGLVVVTCNFRLGFEGFGRLEDFPDNRGLLDQAAALRWVRDNIAGFGGDPAAVTVAGQSSGAGSIVCLMDLAAGLFRRAILHSVPDAYCSSDFATAIAQEVAAQSGVAPDLASPRQLVAASDQVAASSLGSAPGRRGYDPVLYGPVLDHDPRPDPAVELLICHTTREYWLFDEVGGLARVQDDDGLADFARALDIPASVLTGYRDAMPGATVHELHLALFGDRIFGAHSTRLALRHADAGGRTHLARFARQRHRPDGSAVHPWHCADVPFCFGNIESPEAEFLIGGPPDDADHALSQRMVRAWADFAATGDPGWRPLGTPARPVRVWDVEDADPQHVQAPPLDHWFR</sequence>
<protein>
    <recommendedName>
        <fullName evidence="3">Carboxylic ester hydrolase</fullName>
        <ecNumber evidence="3">3.1.1.-</ecNumber>
    </recommendedName>
</protein>
<dbReference type="EMBL" id="BAAAGS010000009">
    <property type="protein sequence ID" value="GAA0520566.1"/>
    <property type="molecule type" value="Genomic_DNA"/>
</dbReference>
<dbReference type="RefSeq" id="WP_009946875.1">
    <property type="nucleotide sequence ID" value="NZ_BAAAGS010000009.1"/>
</dbReference>
<evidence type="ECO:0000313" key="6">
    <source>
        <dbReference type="Proteomes" id="UP001500729"/>
    </source>
</evidence>
<dbReference type="InterPro" id="IPR029058">
    <property type="entry name" value="AB_hydrolase_fold"/>
</dbReference>
<dbReference type="Gene3D" id="3.40.50.1820">
    <property type="entry name" value="alpha/beta hydrolase"/>
    <property type="match status" value="1"/>
</dbReference>